<comment type="caution">
    <text evidence="2">The sequence shown here is derived from an EMBL/GenBank/DDBJ whole genome shotgun (WGS) entry which is preliminary data.</text>
</comment>
<gene>
    <name evidence="2" type="ORF">COU90_01825</name>
</gene>
<dbReference type="AlphaFoldDB" id="A0A2M8KX99"/>
<evidence type="ECO:0000259" key="1">
    <source>
        <dbReference type="Pfam" id="PF13472"/>
    </source>
</evidence>
<dbReference type="InterPro" id="IPR036514">
    <property type="entry name" value="SGNH_hydro_sf"/>
</dbReference>
<dbReference type="InterPro" id="IPR013830">
    <property type="entry name" value="SGNH_hydro"/>
</dbReference>
<dbReference type="SUPFAM" id="SSF52266">
    <property type="entry name" value="SGNH hydrolase"/>
    <property type="match status" value="1"/>
</dbReference>
<proteinExistence type="predicted"/>
<dbReference type="Gene3D" id="3.40.50.1110">
    <property type="entry name" value="SGNH hydrolase"/>
    <property type="match status" value="1"/>
</dbReference>
<accession>A0A2M8KX99</accession>
<reference evidence="3" key="1">
    <citation type="submission" date="2017-09" db="EMBL/GenBank/DDBJ databases">
        <title>Depth-based differentiation of microbial function through sediment-hosted aquifers and enrichment of novel symbionts in the deep terrestrial subsurface.</title>
        <authorList>
            <person name="Probst A.J."/>
            <person name="Ladd B."/>
            <person name="Jarett J.K."/>
            <person name="Geller-Mcgrath D.E."/>
            <person name="Sieber C.M.K."/>
            <person name="Emerson J.B."/>
            <person name="Anantharaman K."/>
            <person name="Thomas B.C."/>
            <person name="Malmstrom R."/>
            <person name="Stieglmeier M."/>
            <person name="Klingl A."/>
            <person name="Woyke T."/>
            <person name="Ryan C.M."/>
            <person name="Banfield J.F."/>
        </authorList>
    </citation>
    <scope>NUCLEOTIDE SEQUENCE [LARGE SCALE GENOMIC DNA]</scope>
</reference>
<evidence type="ECO:0000313" key="2">
    <source>
        <dbReference type="EMBL" id="PJE64558.1"/>
    </source>
</evidence>
<feature type="domain" description="SGNH hydrolase-type esterase" evidence="1">
    <location>
        <begin position="54"/>
        <end position="225"/>
    </location>
</feature>
<dbReference type="Pfam" id="PF13472">
    <property type="entry name" value="Lipase_GDSL_2"/>
    <property type="match status" value="1"/>
</dbReference>
<dbReference type="Proteomes" id="UP000229098">
    <property type="component" value="Unassembled WGS sequence"/>
</dbReference>
<sequence length="245" mass="27669">MKGSIIFGISIIFLFTGIKGVQFYKRFRISKDLVQSAKPFSYTNPLSFKKILIVGDSTAVGVGVSAPEQSIAGRIHKDYPEISIENMAVSGQRLSDTYAILKTVTASYDLILIQSGANDILFFTGREDTFRKARLMVMEAKKHTQTVVWLTSGNIGLAPLFPRPIGWLYEMRSRNFLREFQIIADDTDVLFVDVYTTKEHDVFGRDVERYYAADTLHLSGEGYAVWYNSIIETLRESNTLHVLGE</sequence>
<organism evidence="2 3">
    <name type="scientific">Candidatus Ryanbacteria bacterium CG10_big_fil_rev_8_21_14_0_10_43_42</name>
    <dbReference type="NCBI Taxonomy" id="1974864"/>
    <lineage>
        <taxon>Bacteria</taxon>
        <taxon>Candidatus Ryaniibacteriota</taxon>
    </lineage>
</organism>
<name>A0A2M8KX99_9BACT</name>
<dbReference type="EMBL" id="PFEF01000005">
    <property type="protein sequence ID" value="PJE64558.1"/>
    <property type="molecule type" value="Genomic_DNA"/>
</dbReference>
<evidence type="ECO:0000313" key="3">
    <source>
        <dbReference type="Proteomes" id="UP000229098"/>
    </source>
</evidence>
<protein>
    <recommendedName>
        <fullName evidence="1">SGNH hydrolase-type esterase domain-containing protein</fullName>
    </recommendedName>
</protein>